<evidence type="ECO:0000313" key="6">
    <source>
        <dbReference type="Proteomes" id="UP000190814"/>
    </source>
</evidence>
<name>A0A1T4VWR7_9FIRM</name>
<dbReference type="EMBL" id="FUXZ01000011">
    <property type="protein sequence ID" value="SKA69377.1"/>
    <property type="molecule type" value="Genomic_DNA"/>
</dbReference>
<accession>A0A1T4VWR7</accession>
<keyword evidence="5" id="KW-0645">Protease</keyword>
<dbReference type="InterPro" id="IPR027461">
    <property type="entry name" value="Carboxypeptidase_A_C_sf"/>
</dbReference>
<feature type="domain" description="LD-carboxypeptidase C-terminal" evidence="4">
    <location>
        <begin position="202"/>
        <end position="319"/>
    </location>
</feature>
<evidence type="ECO:0000256" key="1">
    <source>
        <dbReference type="ARBA" id="ARBA00010233"/>
    </source>
</evidence>
<evidence type="ECO:0000259" key="3">
    <source>
        <dbReference type="Pfam" id="PF02016"/>
    </source>
</evidence>
<dbReference type="RefSeq" id="WP_159444357.1">
    <property type="nucleotide sequence ID" value="NZ_FUXZ01000011.1"/>
</dbReference>
<keyword evidence="2" id="KW-0378">Hydrolase</keyword>
<comment type="similarity">
    <text evidence="1">Belongs to the peptidase S66 family.</text>
</comment>
<organism evidence="5 6">
    <name type="scientific">Eubacterium uniforme</name>
    <dbReference type="NCBI Taxonomy" id="39495"/>
    <lineage>
        <taxon>Bacteria</taxon>
        <taxon>Bacillati</taxon>
        <taxon>Bacillota</taxon>
        <taxon>Clostridia</taxon>
        <taxon>Eubacteriales</taxon>
        <taxon>Eubacteriaceae</taxon>
        <taxon>Eubacterium</taxon>
    </lineage>
</organism>
<dbReference type="STRING" id="39495.SAMN02745111_01830"/>
<dbReference type="InterPro" id="IPR040449">
    <property type="entry name" value="Peptidase_S66_N"/>
</dbReference>
<feature type="domain" description="LD-carboxypeptidase N-terminal" evidence="3">
    <location>
        <begin position="13"/>
        <end position="134"/>
    </location>
</feature>
<keyword evidence="5" id="KW-0121">Carboxypeptidase</keyword>
<keyword evidence="6" id="KW-1185">Reference proteome</keyword>
<dbReference type="Proteomes" id="UP000190814">
    <property type="component" value="Unassembled WGS sequence"/>
</dbReference>
<dbReference type="CDD" id="cd07062">
    <property type="entry name" value="Peptidase_S66_mccF_like"/>
    <property type="match status" value="1"/>
</dbReference>
<protein>
    <submittedName>
        <fullName evidence="5">Muramoyltetrapeptide carboxypeptidase LdcA (Peptidoglycan recycling)</fullName>
    </submittedName>
</protein>
<dbReference type="SUPFAM" id="SSF52317">
    <property type="entry name" value="Class I glutamine amidotransferase-like"/>
    <property type="match status" value="1"/>
</dbReference>
<proteinExistence type="inferred from homology"/>
<dbReference type="InterPro" id="IPR003507">
    <property type="entry name" value="S66_fam"/>
</dbReference>
<reference evidence="5 6" key="1">
    <citation type="submission" date="2017-02" db="EMBL/GenBank/DDBJ databases">
        <authorList>
            <person name="Peterson S.W."/>
        </authorList>
    </citation>
    <scope>NUCLEOTIDE SEQUENCE [LARGE SCALE GENOMIC DNA]</scope>
    <source>
        <strain evidence="5 6">ATCC 35992</strain>
    </source>
</reference>
<dbReference type="PIRSF" id="PIRSF028757">
    <property type="entry name" value="LD-carboxypeptidase"/>
    <property type="match status" value="1"/>
</dbReference>
<dbReference type="Gene3D" id="3.40.50.10740">
    <property type="entry name" value="Class I glutamine amidotransferase-like"/>
    <property type="match status" value="1"/>
</dbReference>
<dbReference type="Pfam" id="PF17676">
    <property type="entry name" value="Peptidase_S66C"/>
    <property type="match status" value="1"/>
</dbReference>
<evidence type="ECO:0000259" key="4">
    <source>
        <dbReference type="Pfam" id="PF17676"/>
    </source>
</evidence>
<dbReference type="InterPro" id="IPR029062">
    <property type="entry name" value="Class_I_gatase-like"/>
</dbReference>
<dbReference type="Pfam" id="PF02016">
    <property type="entry name" value="Peptidase_S66"/>
    <property type="match status" value="1"/>
</dbReference>
<dbReference type="AlphaFoldDB" id="A0A1T4VWR7"/>
<gene>
    <name evidence="5" type="ORF">SAMN02745111_01830</name>
</gene>
<sequence>MIYPKFLQAGGTIGVFAPSCGITDEEKIKRFKNGQKNLEKRGVNTVFTDHVFTSDDRGASSTGKNRADEFMKLLKDDKVSVIVSAAGGDYLIEMLEYVDFEEVKKKPKWFKGYSDNTFLTYILPTLCDVASMYGANYSDYGMSGWGKSVNNDFDILKGNIKEQKSYDYFESKVHDKPNFEGYFNDEKVCWKNATGEDEIKISGRLIGGCMDVLNFIIGMPYDNTLNFLEKYKKDGNIWYLETFSLTAEDLYINLLRYKQMGFFKYTNGFVFGRPCFFESFTGLDFKRAILDALGDLGKPIIYDADIGHKGPQFTIINGAIGEFSSKSGKGRLKLKLEP</sequence>
<evidence type="ECO:0000313" key="5">
    <source>
        <dbReference type="EMBL" id="SKA69377.1"/>
    </source>
</evidence>
<dbReference type="SUPFAM" id="SSF141986">
    <property type="entry name" value="LD-carboxypeptidase A C-terminal domain-like"/>
    <property type="match status" value="1"/>
</dbReference>
<dbReference type="PANTHER" id="PTHR30237">
    <property type="entry name" value="MURAMOYLTETRAPEPTIDE CARBOXYPEPTIDASE"/>
    <property type="match status" value="1"/>
</dbReference>
<dbReference type="Gene3D" id="3.50.30.60">
    <property type="entry name" value="LD-carboxypeptidase A C-terminal domain-like"/>
    <property type="match status" value="1"/>
</dbReference>
<evidence type="ECO:0000256" key="2">
    <source>
        <dbReference type="ARBA" id="ARBA00022801"/>
    </source>
</evidence>
<dbReference type="InterPro" id="IPR027478">
    <property type="entry name" value="LdcA_N"/>
</dbReference>
<dbReference type="GO" id="GO:0004180">
    <property type="term" value="F:carboxypeptidase activity"/>
    <property type="evidence" value="ECO:0007669"/>
    <property type="project" value="UniProtKB-KW"/>
</dbReference>
<dbReference type="InterPro" id="IPR040921">
    <property type="entry name" value="Peptidase_S66C"/>
</dbReference>
<dbReference type="OrthoDB" id="9807329at2"/>